<evidence type="ECO:0000313" key="2">
    <source>
        <dbReference type="EMBL" id="KAK7022435.1"/>
    </source>
</evidence>
<dbReference type="AlphaFoldDB" id="A0AAW0B8F3"/>
<dbReference type="EMBL" id="JAWWNJ010000037">
    <property type="protein sequence ID" value="KAK7022435.1"/>
    <property type="molecule type" value="Genomic_DNA"/>
</dbReference>
<name>A0AAW0B8F3_9AGAR</name>
<reference evidence="2 3" key="1">
    <citation type="journal article" date="2024" name="J Genomics">
        <title>Draft genome sequencing and assembly of Favolaschia claudopus CIRM-BRFM 2984 isolated from oak limbs.</title>
        <authorList>
            <person name="Navarro D."/>
            <person name="Drula E."/>
            <person name="Chaduli D."/>
            <person name="Cazenave R."/>
            <person name="Ahrendt S."/>
            <person name="Wang J."/>
            <person name="Lipzen A."/>
            <person name="Daum C."/>
            <person name="Barry K."/>
            <person name="Grigoriev I.V."/>
            <person name="Favel A."/>
            <person name="Rosso M.N."/>
            <person name="Martin F."/>
        </authorList>
    </citation>
    <scope>NUCLEOTIDE SEQUENCE [LARGE SCALE GENOMIC DNA]</scope>
    <source>
        <strain evidence="2 3">CIRM-BRFM 2984</strain>
    </source>
</reference>
<feature type="transmembrane region" description="Helical" evidence="1">
    <location>
        <begin position="239"/>
        <end position="257"/>
    </location>
</feature>
<organism evidence="2 3">
    <name type="scientific">Favolaschia claudopus</name>
    <dbReference type="NCBI Taxonomy" id="2862362"/>
    <lineage>
        <taxon>Eukaryota</taxon>
        <taxon>Fungi</taxon>
        <taxon>Dikarya</taxon>
        <taxon>Basidiomycota</taxon>
        <taxon>Agaricomycotina</taxon>
        <taxon>Agaricomycetes</taxon>
        <taxon>Agaricomycetidae</taxon>
        <taxon>Agaricales</taxon>
        <taxon>Marasmiineae</taxon>
        <taxon>Mycenaceae</taxon>
        <taxon>Favolaschia</taxon>
    </lineage>
</organism>
<keyword evidence="1" id="KW-1133">Transmembrane helix</keyword>
<gene>
    <name evidence="2" type="ORF">R3P38DRAFT_3539454</name>
</gene>
<evidence type="ECO:0000313" key="3">
    <source>
        <dbReference type="Proteomes" id="UP001362999"/>
    </source>
</evidence>
<keyword evidence="1" id="KW-0472">Membrane</keyword>
<keyword evidence="1" id="KW-0812">Transmembrane</keyword>
<keyword evidence="3" id="KW-1185">Reference proteome</keyword>
<accession>A0AAW0B8F3</accession>
<proteinExistence type="predicted"/>
<comment type="caution">
    <text evidence="2">The sequence shown here is derived from an EMBL/GenBank/DDBJ whole genome shotgun (WGS) entry which is preliminary data.</text>
</comment>
<evidence type="ECO:0000256" key="1">
    <source>
        <dbReference type="SAM" id="Phobius"/>
    </source>
</evidence>
<sequence length="258" mass="28684">MRIIPMRHKCWDLATFKKKSSGILPPASGVETPPPSSTSVLVARLLYNLTTSHKGQYAQDIPLIRGSPAQAISQEKKTLQAIRPHGRHLGDDDNLIQLVVGDIPKQNFAIEPAFRQTLIVIIYEVASLHWTSKPWQTAYDDCRPVLRLENIAAAIKKLTKSMFIDEVAPPMGGARGKEAFRLVGATKQHLAQILIVARRGFGRAPTRTSDAAHAHYTEQFMTAPDTGWPMPYRRLFRRTNLLGGMPANLILLHAIMAL</sequence>
<protein>
    <submittedName>
        <fullName evidence="2">Uncharacterized protein</fullName>
    </submittedName>
</protein>
<dbReference type="Proteomes" id="UP001362999">
    <property type="component" value="Unassembled WGS sequence"/>
</dbReference>